<protein>
    <submittedName>
        <fullName evidence="3">Cell wall hydrolase</fullName>
    </submittedName>
</protein>
<dbReference type="Pfam" id="PF07486">
    <property type="entry name" value="Hydrolase_2"/>
    <property type="match status" value="1"/>
</dbReference>
<dbReference type="AlphaFoldDB" id="A0A838L2Y9"/>
<dbReference type="Proteomes" id="UP000570166">
    <property type="component" value="Unassembled WGS sequence"/>
</dbReference>
<proteinExistence type="predicted"/>
<gene>
    <name evidence="3" type="ORF">HZF05_04250</name>
</gene>
<feature type="domain" description="Cell wall hydrolase SleB" evidence="2">
    <location>
        <begin position="92"/>
        <end position="199"/>
    </location>
</feature>
<feature type="region of interest" description="Disordered" evidence="1">
    <location>
        <begin position="51"/>
        <end position="74"/>
    </location>
</feature>
<dbReference type="Gene3D" id="1.10.10.2520">
    <property type="entry name" value="Cell wall hydrolase SleB, domain 1"/>
    <property type="match status" value="1"/>
</dbReference>
<sequence>MSGRILSGLIAIAFCALIGRPAIADVGPPRLMLAYSPVGLPNDITVSWTPGAPMPRLSSQAAPKPATPRAAAAQPGSDLDCLTAAVYYEARSEPVEGQRAVAAVVMNRVNRATFAPSVCGVVNQRVRGTCQFSFVCDGSTRARKDEHAWETAARVAHDALAGLFKSSVGSATFYHTVAVSPDWSGRVMRVATIGRHIFYR</sequence>
<dbReference type="InterPro" id="IPR042047">
    <property type="entry name" value="SleB_dom1"/>
</dbReference>
<evidence type="ECO:0000313" key="3">
    <source>
        <dbReference type="EMBL" id="MBA2933300.1"/>
    </source>
</evidence>
<comment type="caution">
    <text evidence="3">The sequence shown here is derived from an EMBL/GenBank/DDBJ whole genome shotgun (WGS) entry which is preliminary data.</text>
</comment>
<organism evidence="3 4">
    <name type="scientific">Sphingomonas chungangi</name>
    <dbReference type="NCBI Taxonomy" id="2683589"/>
    <lineage>
        <taxon>Bacteria</taxon>
        <taxon>Pseudomonadati</taxon>
        <taxon>Pseudomonadota</taxon>
        <taxon>Alphaproteobacteria</taxon>
        <taxon>Sphingomonadales</taxon>
        <taxon>Sphingomonadaceae</taxon>
        <taxon>Sphingomonas</taxon>
    </lineage>
</organism>
<dbReference type="InterPro" id="IPR011105">
    <property type="entry name" value="Cell_wall_hydrolase_SleB"/>
</dbReference>
<name>A0A838L2Y9_9SPHN</name>
<evidence type="ECO:0000256" key="1">
    <source>
        <dbReference type="SAM" id="MobiDB-lite"/>
    </source>
</evidence>
<dbReference type="GO" id="GO:0016787">
    <property type="term" value="F:hydrolase activity"/>
    <property type="evidence" value="ECO:0007669"/>
    <property type="project" value="UniProtKB-KW"/>
</dbReference>
<dbReference type="EMBL" id="JACEIB010000002">
    <property type="protein sequence ID" value="MBA2933300.1"/>
    <property type="molecule type" value="Genomic_DNA"/>
</dbReference>
<keyword evidence="4" id="KW-1185">Reference proteome</keyword>
<feature type="compositionally biased region" description="Low complexity" evidence="1">
    <location>
        <begin position="61"/>
        <end position="74"/>
    </location>
</feature>
<evidence type="ECO:0000313" key="4">
    <source>
        <dbReference type="Proteomes" id="UP000570166"/>
    </source>
</evidence>
<reference evidence="3 4" key="1">
    <citation type="submission" date="2020-07" db="EMBL/GenBank/DDBJ databases">
        <authorList>
            <person name="Sun Q."/>
        </authorList>
    </citation>
    <scope>NUCLEOTIDE SEQUENCE [LARGE SCALE GENOMIC DNA]</scope>
    <source>
        <strain evidence="3 4">CGMCC 1.13654</strain>
    </source>
</reference>
<accession>A0A838L2Y9</accession>
<dbReference type="RefSeq" id="WP_160366431.1">
    <property type="nucleotide sequence ID" value="NZ_JACEIB010000002.1"/>
</dbReference>
<keyword evidence="3" id="KW-0378">Hydrolase</keyword>
<evidence type="ECO:0000259" key="2">
    <source>
        <dbReference type="Pfam" id="PF07486"/>
    </source>
</evidence>